<evidence type="ECO:0000313" key="9">
    <source>
        <dbReference type="EMBL" id="RIJ45922.1"/>
    </source>
</evidence>
<evidence type="ECO:0000256" key="7">
    <source>
        <dbReference type="ARBA" id="ARBA00047942"/>
    </source>
</evidence>
<keyword evidence="3 9" id="KW-0808">Transferase</keyword>
<dbReference type="GO" id="GO:0003677">
    <property type="term" value="F:DNA binding"/>
    <property type="evidence" value="ECO:0007669"/>
    <property type="project" value="UniProtKB-KW"/>
</dbReference>
<dbReference type="PANTHER" id="PTHR33841">
    <property type="entry name" value="DNA METHYLTRANSFERASE YEEA-RELATED"/>
    <property type="match status" value="1"/>
</dbReference>
<dbReference type="InterPro" id="IPR011639">
    <property type="entry name" value="MethylTrfase_TaqI-like_dom"/>
</dbReference>
<dbReference type="EC" id="2.1.1.72" evidence="1"/>
<dbReference type="Gene3D" id="3.40.50.150">
    <property type="entry name" value="Vaccinia Virus protein VP39"/>
    <property type="match status" value="1"/>
</dbReference>
<accession>A0A399STR5</accession>
<dbReference type="AlphaFoldDB" id="A0A399STR5"/>
<name>A0A399STR5_9BACT</name>
<dbReference type="Pfam" id="PF07669">
    <property type="entry name" value="Eco57I"/>
    <property type="match status" value="1"/>
</dbReference>
<dbReference type="SUPFAM" id="SSF53335">
    <property type="entry name" value="S-adenosyl-L-methionine-dependent methyltransferases"/>
    <property type="match status" value="1"/>
</dbReference>
<keyword evidence="2 9" id="KW-0489">Methyltransferase</keyword>
<evidence type="ECO:0000313" key="10">
    <source>
        <dbReference type="Proteomes" id="UP000265926"/>
    </source>
</evidence>
<dbReference type="PRINTS" id="PR00507">
    <property type="entry name" value="N12N6MTFRASE"/>
</dbReference>
<dbReference type="EMBL" id="QWGR01000018">
    <property type="protein sequence ID" value="RIJ45922.1"/>
    <property type="molecule type" value="Genomic_DNA"/>
</dbReference>
<dbReference type="GO" id="GO:0009007">
    <property type="term" value="F:site-specific DNA-methyltransferase (adenine-specific) activity"/>
    <property type="evidence" value="ECO:0007669"/>
    <property type="project" value="UniProtKB-EC"/>
</dbReference>
<dbReference type="OrthoDB" id="9814572at2"/>
<evidence type="ECO:0000256" key="3">
    <source>
        <dbReference type="ARBA" id="ARBA00022679"/>
    </source>
</evidence>
<evidence type="ECO:0000256" key="2">
    <source>
        <dbReference type="ARBA" id="ARBA00022603"/>
    </source>
</evidence>
<evidence type="ECO:0000256" key="5">
    <source>
        <dbReference type="ARBA" id="ARBA00022747"/>
    </source>
</evidence>
<keyword evidence="10" id="KW-1185">Reference proteome</keyword>
<keyword evidence="6" id="KW-0238">DNA-binding</keyword>
<dbReference type="PANTHER" id="PTHR33841:SF6">
    <property type="entry name" value="TYPE II METHYLTRANSFERASE M.HINDII"/>
    <property type="match status" value="1"/>
</dbReference>
<dbReference type="Proteomes" id="UP000265926">
    <property type="component" value="Unassembled WGS sequence"/>
</dbReference>
<protein>
    <recommendedName>
        <fullName evidence="1">site-specific DNA-methyltransferase (adenine-specific)</fullName>
        <ecNumber evidence="1">2.1.1.72</ecNumber>
    </recommendedName>
</protein>
<evidence type="ECO:0000256" key="6">
    <source>
        <dbReference type="ARBA" id="ARBA00023125"/>
    </source>
</evidence>
<comment type="caution">
    <text evidence="9">The sequence shown here is derived from an EMBL/GenBank/DDBJ whole genome shotgun (WGS) entry which is preliminary data.</text>
</comment>
<dbReference type="CDD" id="cd02440">
    <property type="entry name" value="AdoMet_MTases"/>
    <property type="match status" value="1"/>
</dbReference>
<dbReference type="InterPro" id="IPR029063">
    <property type="entry name" value="SAM-dependent_MTases_sf"/>
</dbReference>
<dbReference type="RefSeq" id="WP_119439884.1">
    <property type="nucleotide sequence ID" value="NZ_QWGR01000018.1"/>
</dbReference>
<reference evidence="9 10" key="1">
    <citation type="submission" date="2018-08" db="EMBL/GenBank/DDBJ databases">
        <title>Pallidiluteibacterium maritimus gen. nov., sp. nov., isolated from coastal sediment.</title>
        <authorList>
            <person name="Zhou L.Y."/>
        </authorList>
    </citation>
    <scope>NUCLEOTIDE SEQUENCE [LARGE SCALE GENOMIC DNA]</scope>
    <source>
        <strain evidence="9 10">XSD2</strain>
    </source>
</reference>
<dbReference type="InterPro" id="IPR050953">
    <property type="entry name" value="N4_N6_ade-DNA_methylase"/>
</dbReference>
<evidence type="ECO:0000256" key="1">
    <source>
        <dbReference type="ARBA" id="ARBA00011900"/>
    </source>
</evidence>
<dbReference type="GO" id="GO:0032259">
    <property type="term" value="P:methylation"/>
    <property type="evidence" value="ECO:0007669"/>
    <property type="project" value="UniProtKB-KW"/>
</dbReference>
<dbReference type="PROSITE" id="PS00092">
    <property type="entry name" value="N6_MTASE"/>
    <property type="match status" value="1"/>
</dbReference>
<evidence type="ECO:0000256" key="4">
    <source>
        <dbReference type="ARBA" id="ARBA00022691"/>
    </source>
</evidence>
<gene>
    <name evidence="9" type="ORF">D1614_20600</name>
</gene>
<dbReference type="GO" id="GO:0009307">
    <property type="term" value="P:DNA restriction-modification system"/>
    <property type="evidence" value="ECO:0007669"/>
    <property type="project" value="UniProtKB-KW"/>
</dbReference>
<proteinExistence type="predicted"/>
<sequence>MINKGIINDILKTQDIDVIEKHLVYSFIQSNNLDFEKSPIIKELLNDFEPQADVYLKLSALEISDLKQLENYLELLIPKTDRKVNGAFFTPTYIVDYIISEVAPKEEDKCLDPSCGCGAFLIGLAEYYQKNFSKPIKKTIKENIFGSDILDYNINRSKTILSLLGLQNNEVIEESDFNLFNQDSLKANWANKYEIVVGNPPYVKYQDLSDENRQYLANKWQTIEYGTFNLYFAFFELGYKLLASNGKLGYITPNNYFTSLAGLSLRQYFLKTKCLTRIVDFRHKKVFDAQTYTAITFASKKENEAVLFDKIGDKQTCQEFLKTANGSPNYLKQLNVKKWRLLKTAEQDNIRIIENIGTPIKNLFNIAVGIATLKDEIFFVDSANEENGYLIKNTEKGTFYIEREITKPVYKISQFKNQNDIERNTLRIITPYFTDLKNATPISEEEFQIKYPKCYEYLLSEKETLETRDKGKSNYSPFYVWGRTQGITRFGKKILNPTFSKHPRFLFVPEEDAYYTNGYGIYFDKDNSKSMSLFDDDTHELSKEANILVAQKILNSIVMDYYISKTSVSIQGGFPCYQKNFIEKFTIPDFSKEEVELLRNLNSKEEINEFLITKYQVNILAGNLVE</sequence>
<organism evidence="9 10">
    <name type="scientific">Maribellus luteus</name>
    <dbReference type="NCBI Taxonomy" id="2305463"/>
    <lineage>
        <taxon>Bacteria</taxon>
        <taxon>Pseudomonadati</taxon>
        <taxon>Bacteroidota</taxon>
        <taxon>Bacteroidia</taxon>
        <taxon>Marinilabiliales</taxon>
        <taxon>Prolixibacteraceae</taxon>
        <taxon>Maribellus</taxon>
    </lineage>
</organism>
<keyword evidence="4" id="KW-0949">S-adenosyl-L-methionine</keyword>
<comment type="catalytic activity">
    <reaction evidence="7">
        <text>a 2'-deoxyadenosine in DNA + S-adenosyl-L-methionine = an N(6)-methyl-2'-deoxyadenosine in DNA + S-adenosyl-L-homocysteine + H(+)</text>
        <dbReference type="Rhea" id="RHEA:15197"/>
        <dbReference type="Rhea" id="RHEA-COMP:12418"/>
        <dbReference type="Rhea" id="RHEA-COMP:12419"/>
        <dbReference type="ChEBI" id="CHEBI:15378"/>
        <dbReference type="ChEBI" id="CHEBI:57856"/>
        <dbReference type="ChEBI" id="CHEBI:59789"/>
        <dbReference type="ChEBI" id="CHEBI:90615"/>
        <dbReference type="ChEBI" id="CHEBI:90616"/>
        <dbReference type="EC" id="2.1.1.72"/>
    </reaction>
</comment>
<keyword evidence="5" id="KW-0680">Restriction system</keyword>
<feature type="domain" description="Type II methyltransferase M.TaqI-like" evidence="8">
    <location>
        <begin position="152"/>
        <end position="287"/>
    </location>
</feature>
<dbReference type="InterPro" id="IPR002052">
    <property type="entry name" value="DNA_methylase_N6_adenine_CS"/>
</dbReference>
<evidence type="ECO:0000259" key="8">
    <source>
        <dbReference type="Pfam" id="PF07669"/>
    </source>
</evidence>